<dbReference type="SMART" id="SM00028">
    <property type="entry name" value="TPR"/>
    <property type="match status" value="7"/>
</dbReference>
<dbReference type="AlphaFoldDB" id="G4TXY3"/>
<feature type="domain" description="PNPLA" evidence="3">
    <location>
        <begin position="1"/>
        <end position="178"/>
    </location>
</feature>
<dbReference type="Pfam" id="PF01734">
    <property type="entry name" value="Patatin"/>
    <property type="match status" value="1"/>
</dbReference>
<comment type="caution">
    <text evidence="4">The sequence shown here is derived from an EMBL/GenBank/DDBJ whole genome shotgun (WGS) entry which is preliminary data.</text>
</comment>
<evidence type="ECO:0000313" key="4">
    <source>
        <dbReference type="EMBL" id="CCA76176.1"/>
    </source>
</evidence>
<dbReference type="InterPro" id="IPR053137">
    <property type="entry name" value="NLR-like"/>
</dbReference>
<evidence type="ECO:0000259" key="3">
    <source>
        <dbReference type="PROSITE" id="PS51635"/>
    </source>
</evidence>
<dbReference type="Gene3D" id="3.40.1090.10">
    <property type="entry name" value="Cytosolic phospholipase A2 catalytic domain"/>
    <property type="match status" value="1"/>
</dbReference>
<dbReference type="Pfam" id="PF13424">
    <property type="entry name" value="TPR_12"/>
    <property type="match status" value="2"/>
</dbReference>
<dbReference type="PANTHER" id="PTHR46082">
    <property type="entry name" value="ATP/GTP-BINDING PROTEIN-RELATED"/>
    <property type="match status" value="1"/>
</dbReference>
<dbReference type="GO" id="GO:0046486">
    <property type="term" value="P:glycerolipid metabolic process"/>
    <property type="evidence" value="ECO:0007669"/>
    <property type="project" value="UniProtKB-ARBA"/>
</dbReference>
<dbReference type="InterPro" id="IPR016035">
    <property type="entry name" value="Acyl_Trfase/lysoPLipase"/>
</dbReference>
<dbReference type="InterPro" id="IPR011990">
    <property type="entry name" value="TPR-like_helical_dom_sf"/>
</dbReference>
<organism evidence="4 5">
    <name type="scientific">Serendipita indica (strain DSM 11827)</name>
    <name type="common">Root endophyte fungus</name>
    <name type="synonym">Piriformospora indica</name>
    <dbReference type="NCBI Taxonomy" id="1109443"/>
    <lineage>
        <taxon>Eukaryota</taxon>
        <taxon>Fungi</taxon>
        <taxon>Dikarya</taxon>
        <taxon>Basidiomycota</taxon>
        <taxon>Agaricomycotina</taxon>
        <taxon>Agaricomycetes</taxon>
        <taxon>Sebacinales</taxon>
        <taxon>Serendipitaceae</taxon>
        <taxon>Serendipita</taxon>
    </lineage>
</organism>
<dbReference type="OMA" id="ISYQAIR"/>
<protein>
    <submittedName>
        <fullName evidence="4">Related to kinesin light chain</fullName>
    </submittedName>
</protein>
<dbReference type="SUPFAM" id="SSF52540">
    <property type="entry name" value="P-loop containing nucleoside triphosphate hydrolases"/>
    <property type="match status" value="1"/>
</dbReference>
<dbReference type="STRING" id="1109443.G4TXY3"/>
<dbReference type="Proteomes" id="UP000007148">
    <property type="component" value="Unassembled WGS sequence"/>
</dbReference>
<dbReference type="Gene3D" id="3.40.50.300">
    <property type="entry name" value="P-loop containing nucleotide triphosphate hydrolases"/>
    <property type="match status" value="1"/>
</dbReference>
<dbReference type="OrthoDB" id="1658288at2759"/>
<dbReference type="InterPro" id="IPR019734">
    <property type="entry name" value="TPR_rpt"/>
</dbReference>
<evidence type="ECO:0000256" key="2">
    <source>
        <dbReference type="PROSITE-ProRule" id="PRU01161"/>
    </source>
</evidence>
<dbReference type="InterPro" id="IPR002641">
    <property type="entry name" value="PNPLA_dom"/>
</dbReference>
<evidence type="ECO:0000313" key="5">
    <source>
        <dbReference type="Proteomes" id="UP000007148"/>
    </source>
</evidence>
<dbReference type="InterPro" id="IPR027417">
    <property type="entry name" value="P-loop_NTPase"/>
</dbReference>
<name>G4TXY3_SERID</name>
<dbReference type="PANTHER" id="PTHR46082:SF6">
    <property type="entry name" value="AAA+ ATPASE DOMAIN-CONTAINING PROTEIN-RELATED"/>
    <property type="match status" value="1"/>
</dbReference>
<dbReference type="Gene3D" id="1.25.40.10">
    <property type="entry name" value="Tetratricopeptide repeat domain"/>
    <property type="match status" value="2"/>
</dbReference>
<gene>
    <name evidence="4" type="ORF">PIIN_10169</name>
</gene>
<dbReference type="InterPro" id="IPR002182">
    <property type="entry name" value="NB-ARC"/>
</dbReference>
<dbReference type="eggNOG" id="KOG1840">
    <property type="taxonomic scope" value="Eukaryota"/>
</dbReference>
<dbReference type="GO" id="GO:0043531">
    <property type="term" value="F:ADP binding"/>
    <property type="evidence" value="ECO:0007669"/>
    <property type="project" value="InterPro"/>
</dbReference>
<dbReference type="SUPFAM" id="SSF48452">
    <property type="entry name" value="TPR-like"/>
    <property type="match status" value="3"/>
</dbReference>
<dbReference type="PROSITE" id="PS51635">
    <property type="entry name" value="PNPLA"/>
    <property type="match status" value="1"/>
</dbReference>
<reference evidence="4 5" key="1">
    <citation type="journal article" date="2011" name="PLoS Pathog.">
        <title>Endophytic Life Strategies Decoded by Genome and Transcriptome Analyses of the Mutualistic Root Symbiont Piriformospora indica.</title>
        <authorList>
            <person name="Zuccaro A."/>
            <person name="Lahrmann U."/>
            <person name="Guldener U."/>
            <person name="Langen G."/>
            <person name="Pfiffi S."/>
            <person name="Biedenkopf D."/>
            <person name="Wong P."/>
            <person name="Samans B."/>
            <person name="Grimm C."/>
            <person name="Basiewicz M."/>
            <person name="Murat C."/>
            <person name="Martin F."/>
            <person name="Kogel K.H."/>
        </authorList>
    </citation>
    <scope>NUCLEOTIDE SEQUENCE [LARGE SCALE GENOMIC DNA]</scope>
    <source>
        <strain evidence="4 5">DSM 11827</strain>
    </source>
</reference>
<dbReference type="SUPFAM" id="SSF52151">
    <property type="entry name" value="FabD/lysophospholipase-like"/>
    <property type="match status" value="1"/>
</dbReference>
<dbReference type="Pfam" id="PF13374">
    <property type="entry name" value="TPR_10"/>
    <property type="match status" value="2"/>
</dbReference>
<keyword evidence="1" id="KW-0443">Lipid metabolism</keyword>
<proteinExistence type="predicted"/>
<dbReference type="HOGENOM" id="CLU_000288_125_6_1"/>
<evidence type="ECO:0000256" key="1">
    <source>
        <dbReference type="ARBA" id="ARBA00023098"/>
    </source>
</evidence>
<sequence>MNRLEVDLNLQETPLVCDYFDIIAGTGSGGLIAVLLGRLCLTVDQAIEEFVGLYKSVFNDRKDPGKEDAFKATKLESKVEDILGRYGLPPDAKLDGKDSLNGKCKVFVCAVSTSNLDACQLFRTYDARTRIDCTIIEAVRATMASPSFFKPVVIGPKDFAQEYIGGSIVCNNPSRQLLKEARTVFGNDRRLALILNVGAGRPQVLSLSQAVEGDVAMDDVVTVLESIAVDCETMADELGHQFSEVGVYYRLSVDRGMETVGVHEWREFEKVATHTQAYLQGPVANRLIELCLQSLKAPIGSITLQELNQSALSITRFKGLPPLTPYFVMRPEVWNAMQTSLIAKSAEENARIQRIFVICGMGGSGKTQLSIRFAKEYHTSYSHVFFLDGSSEATIRGDLQAAIRSQGTGFSQQTADDSLAFLARKQAGFSWLLIFDNVDDPAIDLRQFFPQCDHGAIIVTTRNRDLAQLATTMHWQLGPMTDDEAVDVLLRSAHRPFPPTTKDAEIALGIVRGLGHLPVALVQAGSYSFRMHCFERYLDLYNSNRSKLLRDKATSQLDHYHHSVYAAIDTSYAALPQGAKELLHVCAFLHNTSIPRAMFSIGAKSDFLYEADVYDVPRIHSNKHVAQLLRSAFYEDGQEWDEMHFHEILHSLQVFSLVSTVHASNEAFLHFHPLVHSWARDSLTSRDDVLRYKAMAVRLLVCSTGADHWMLHRYLMPHILEIVEHGDLHPNDNSAFAKVLAEAGVYEDALNLRKEVKRACRMWNGARHWRTLDALANLADTYCKQGSWAKAATLSSEVWEFRRKLMGAEDGKTLRAEASLAFTYHQLGRWKEAEELQLEVLNLRKRLLGPKHIDTIQASADLAHSFIQQGKWAEAEDLGLEVYRERRKLLGDEHPDTLLASSNLALIYYEQCRFKEAEVLEQEVLALRRKVLGAEHPDTLDSMNNIAATLSQLDRWQEAQAIEEEVLALRRKLHGPTHPDTISASNNLAVTYREVGNLQQAQELLEAAFAERCKAVGNDHPDTLHPLANLTLTYHLQGRLEDAKRLAVKAVVLLKDVVDTTDHPVFRKTLNKVSAILDRGPTYDGEKRRSVVA</sequence>
<dbReference type="Pfam" id="PF00931">
    <property type="entry name" value="NB-ARC"/>
    <property type="match status" value="1"/>
</dbReference>
<accession>G4TXY3</accession>
<comment type="caution">
    <text evidence="2">Lacks conserved residue(s) required for the propagation of feature annotation.</text>
</comment>
<keyword evidence="5" id="KW-1185">Reference proteome</keyword>
<dbReference type="InParanoid" id="G4TXY3"/>
<dbReference type="EMBL" id="CAFZ01000636">
    <property type="protein sequence ID" value="CCA76176.1"/>
    <property type="molecule type" value="Genomic_DNA"/>
</dbReference>